<evidence type="ECO:0000313" key="1">
    <source>
        <dbReference type="EMBL" id="VFQ82108.1"/>
    </source>
</evidence>
<name>A0A484M280_9ASTE</name>
<gene>
    <name evidence="1" type="ORF">CCAM_LOCUS23884</name>
</gene>
<dbReference type="Proteomes" id="UP000595140">
    <property type="component" value="Unassembled WGS sequence"/>
</dbReference>
<feature type="non-terminal residue" evidence="1">
    <location>
        <position position="1"/>
    </location>
</feature>
<accession>A0A484M280</accession>
<keyword evidence="2" id="KW-1185">Reference proteome</keyword>
<organism evidence="1 2">
    <name type="scientific">Cuscuta campestris</name>
    <dbReference type="NCBI Taxonomy" id="132261"/>
    <lineage>
        <taxon>Eukaryota</taxon>
        <taxon>Viridiplantae</taxon>
        <taxon>Streptophyta</taxon>
        <taxon>Embryophyta</taxon>
        <taxon>Tracheophyta</taxon>
        <taxon>Spermatophyta</taxon>
        <taxon>Magnoliopsida</taxon>
        <taxon>eudicotyledons</taxon>
        <taxon>Gunneridae</taxon>
        <taxon>Pentapetalae</taxon>
        <taxon>asterids</taxon>
        <taxon>lamiids</taxon>
        <taxon>Solanales</taxon>
        <taxon>Convolvulaceae</taxon>
        <taxon>Cuscuteae</taxon>
        <taxon>Cuscuta</taxon>
        <taxon>Cuscuta subgen. Grammica</taxon>
        <taxon>Cuscuta sect. Cleistogrammica</taxon>
    </lineage>
</organism>
<protein>
    <submittedName>
        <fullName evidence="1">Uncharacterized protein</fullName>
    </submittedName>
</protein>
<reference evidence="1 2" key="1">
    <citation type="submission" date="2018-04" db="EMBL/GenBank/DDBJ databases">
        <authorList>
            <person name="Vogel A."/>
        </authorList>
    </citation>
    <scope>NUCLEOTIDE SEQUENCE [LARGE SCALE GENOMIC DNA]</scope>
</reference>
<dbReference type="EMBL" id="OOIL02002304">
    <property type="protein sequence ID" value="VFQ82108.1"/>
    <property type="molecule type" value="Genomic_DNA"/>
</dbReference>
<proteinExistence type="predicted"/>
<dbReference type="AlphaFoldDB" id="A0A484M280"/>
<evidence type="ECO:0000313" key="2">
    <source>
        <dbReference type="Proteomes" id="UP000595140"/>
    </source>
</evidence>
<sequence>EHTSTIDSLALLSTVVENNSPGTPKHRDHFGSPLFMEDTPGQTGHLFGLPYNLGILDQILGLLEGTSTAFTTWMNIRAILNLATGLLMNSRNVQNPPTFFISILQGATIHGAGKEAMGKYGDVLIISLGLSAKLKELRKSLRTWNKDIFGNVFQNLKEAEYKANSAQDKFEQNSNPENLVEFNKANAELLLQSKRETEGGTQMD</sequence>